<accession>A0A967C2U5</accession>
<evidence type="ECO:0000256" key="1">
    <source>
        <dbReference type="ARBA" id="ARBA00008918"/>
    </source>
</evidence>
<feature type="domain" description="Coenzyme Q-binding protein COQ10 START" evidence="2">
    <location>
        <begin position="10"/>
        <end position="135"/>
    </location>
</feature>
<evidence type="ECO:0000313" key="4">
    <source>
        <dbReference type="Proteomes" id="UP000761264"/>
    </source>
</evidence>
<comment type="similarity">
    <text evidence="1">Belongs to the ribosome association toxin RatA family.</text>
</comment>
<dbReference type="Proteomes" id="UP000761264">
    <property type="component" value="Unassembled WGS sequence"/>
</dbReference>
<dbReference type="PANTHER" id="PTHR12901">
    <property type="entry name" value="SPERM PROTEIN HOMOLOG"/>
    <property type="match status" value="1"/>
</dbReference>
<organism evidence="3 4">
    <name type="scientific">Pelagibius litoralis</name>
    <dbReference type="NCBI Taxonomy" id="374515"/>
    <lineage>
        <taxon>Bacteria</taxon>
        <taxon>Pseudomonadati</taxon>
        <taxon>Pseudomonadota</taxon>
        <taxon>Alphaproteobacteria</taxon>
        <taxon>Rhodospirillales</taxon>
        <taxon>Rhodovibrionaceae</taxon>
        <taxon>Pelagibius</taxon>
    </lineage>
</organism>
<dbReference type="GO" id="GO:0045333">
    <property type="term" value="P:cellular respiration"/>
    <property type="evidence" value="ECO:0007669"/>
    <property type="project" value="InterPro"/>
</dbReference>
<dbReference type="SUPFAM" id="SSF55961">
    <property type="entry name" value="Bet v1-like"/>
    <property type="match status" value="1"/>
</dbReference>
<dbReference type="PANTHER" id="PTHR12901:SF10">
    <property type="entry name" value="COENZYME Q-BINDING PROTEIN COQ10, MITOCHONDRIAL"/>
    <property type="match status" value="1"/>
</dbReference>
<dbReference type="InterPro" id="IPR023393">
    <property type="entry name" value="START-like_dom_sf"/>
</dbReference>
<dbReference type="Pfam" id="PF03364">
    <property type="entry name" value="Polyketide_cyc"/>
    <property type="match status" value="1"/>
</dbReference>
<protein>
    <submittedName>
        <fullName evidence="3">Type II toxin-antitoxin system RatA family toxin</fullName>
    </submittedName>
</protein>
<proteinExistence type="inferred from homology"/>
<gene>
    <name evidence="3" type="ORF">HBA54_01930</name>
</gene>
<evidence type="ECO:0000259" key="2">
    <source>
        <dbReference type="Pfam" id="PF03364"/>
    </source>
</evidence>
<sequence>MPIHTEKRVLPYTPGQLYDLVVDIERYPEFLPWCLGARIKSRQEDLIVADLIIGFKMFRERFTSRVTPDAAAGRIDVTYAEGPFKYLENHWVFEDHPKGCQIDFYVDFEFRNKLLQKVIEALFHEAVRRMVAAFETRAGVLYGASGAVISHQQGG</sequence>
<evidence type="ECO:0000313" key="3">
    <source>
        <dbReference type="EMBL" id="NIA67345.1"/>
    </source>
</evidence>
<reference evidence="3" key="1">
    <citation type="submission" date="2020-03" db="EMBL/GenBank/DDBJ databases">
        <title>Genome of Pelagibius litoralis DSM 21314T.</title>
        <authorList>
            <person name="Wang G."/>
        </authorList>
    </citation>
    <scope>NUCLEOTIDE SEQUENCE</scope>
    <source>
        <strain evidence="3">DSM 21314</strain>
    </source>
</reference>
<keyword evidence="4" id="KW-1185">Reference proteome</keyword>
<name>A0A967C2U5_9PROT</name>
<dbReference type="EMBL" id="JAAQPH010000001">
    <property type="protein sequence ID" value="NIA67345.1"/>
    <property type="molecule type" value="Genomic_DNA"/>
</dbReference>
<dbReference type="Gene3D" id="3.30.530.20">
    <property type="match status" value="1"/>
</dbReference>
<dbReference type="GO" id="GO:0048039">
    <property type="term" value="F:ubiquinone binding"/>
    <property type="evidence" value="ECO:0007669"/>
    <property type="project" value="InterPro"/>
</dbReference>
<dbReference type="AlphaFoldDB" id="A0A967C2U5"/>
<dbReference type="InterPro" id="IPR044996">
    <property type="entry name" value="COQ10-like"/>
</dbReference>
<dbReference type="CDD" id="cd07813">
    <property type="entry name" value="COQ10p_like"/>
    <property type="match status" value="1"/>
</dbReference>
<dbReference type="RefSeq" id="WP_167220764.1">
    <property type="nucleotide sequence ID" value="NZ_JAAQPH010000001.1"/>
</dbReference>
<dbReference type="InterPro" id="IPR005031">
    <property type="entry name" value="COQ10_START"/>
</dbReference>
<comment type="caution">
    <text evidence="3">The sequence shown here is derived from an EMBL/GenBank/DDBJ whole genome shotgun (WGS) entry which is preliminary data.</text>
</comment>